<dbReference type="EMBL" id="REFZ01000069">
    <property type="protein sequence ID" value="RQG93728.1"/>
    <property type="molecule type" value="Genomic_DNA"/>
</dbReference>
<sequence length="166" mass="18320">MLTTETYVLEDAIDELKDHIATLDEALDELDSSTSEYERTESQKDRLAYFKNGLQWQRDEEGWSPGAEIELGAMTASEEAMMHRERPSTAEKDERRLWWVAASTVDAPYVGDDLAETFRNLGQCHPGFPKWAEAKANALGVPGAPGNSSEGETNSTTSSSSDSPTE</sequence>
<evidence type="ECO:0000313" key="4">
    <source>
        <dbReference type="Proteomes" id="UP000281431"/>
    </source>
</evidence>
<proteinExistence type="predicted"/>
<feature type="region of interest" description="Disordered" evidence="2">
    <location>
        <begin position="136"/>
        <end position="166"/>
    </location>
</feature>
<feature type="coiled-coil region" evidence="1">
    <location>
        <begin position="9"/>
        <end position="43"/>
    </location>
</feature>
<keyword evidence="4" id="KW-1185">Reference proteome</keyword>
<reference evidence="3 4" key="1">
    <citation type="submission" date="2018-10" db="EMBL/GenBank/DDBJ databases">
        <title>Natrarchaeobius chitinivorans gen. nov., sp. nov., and Natrarchaeobius haloalkaliphilus sp. nov., alkaliphilic, chitin-utilizing haloarchaea from hypersaline alkaline lakes.</title>
        <authorList>
            <person name="Sorokin D.Y."/>
            <person name="Elcheninov A.G."/>
            <person name="Kostrikina N.A."/>
            <person name="Bale N.J."/>
            <person name="Sinninghe Damste J.S."/>
            <person name="Khijniak T.V."/>
            <person name="Kublanov I.V."/>
            <person name="Toshchakov S.V."/>
        </authorList>
    </citation>
    <scope>NUCLEOTIDE SEQUENCE [LARGE SCALE GENOMIC DNA]</scope>
    <source>
        <strain evidence="3 4">AArcht7</strain>
    </source>
</reference>
<name>A0A3N6LU24_NATCH</name>
<feature type="compositionally biased region" description="Low complexity" evidence="2">
    <location>
        <begin position="146"/>
        <end position="166"/>
    </location>
</feature>
<dbReference type="AlphaFoldDB" id="A0A3N6LU24"/>
<comment type="caution">
    <text evidence="3">The sequence shown here is derived from an EMBL/GenBank/DDBJ whole genome shotgun (WGS) entry which is preliminary data.</text>
</comment>
<keyword evidence="1" id="KW-0175">Coiled coil</keyword>
<accession>A0A3N6LU24</accession>
<dbReference type="OrthoDB" id="196433at2157"/>
<gene>
    <name evidence="3" type="ORF">EA472_22605</name>
</gene>
<organism evidence="3 4">
    <name type="scientific">Natrarchaeobius chitinivorans</name>
    <dbReference type="NCBI Taxonomy" id="1679083"/>
    <lineage>
        <taxon>Archaea</taxon>
        <taxon>Methanobacteriati</taxon>
        <taxon>Methanobacteriota</taxon>
        <taxon>Stenosarchaea group</taxon>
        <taxon>Halobacteria</taxon>
        <taxon>Halobacteriales</taxon>
        <taxon>Natrialbaceae</taxon>
        <taxon>Natrarchaeobius</taxon>
    </lineage>
</organism>
<evidence type="ECO:0000256" key="1">
    <source>
        <dbReference type="SAM" id="Coils"/>
    </source>
</evidence>
<evidence type="ECO:0000256" key="2">
    <source>
        <dbReference type="SAM" id="MobiDB-lite"/>
    </source>
</evidence>
<evidence type="ECO:0000313" key="3">
    <source>
        <dbReference type="EMBL" id="RQG93728.1"/>
    </source>
</evidence>
<protein>
    <submittedName>
        <fullName evidence="3">Uncharacterized protein</fullName>
    </submittedName>
</protein>
<dbReference type="Proteomes" id="UP000281431">
    <property type="component" value="Unassembled WGS sequence"/>
</dbReference>